<keyword evidence="4" id="KW-0067">ATP-binding</keyword>
<dbReference type="GO" id="GO:0016787">
    <property type="term" value="F:hydrolase activity"/>
    <property type="evidence" value="ECO:0007669"/>
    <property type="project" value="UniProtKB-KW"/>
</dbReference>
<dbReference type="GO" id="GO:0000965">
    <property type="term" value="P:mitochondrial RNA 3'-end processing"/>
    <property type="evidence" value="ECO:0007669"/>
    <property type="project" value="TreeGrafter"/>
</dbReference>
<organism evidence="5 6">
    <name type="scientific">Jimgerdemannia flammicorona</name>
    <dbReference type="NCBI Taxonomy" id="994334"/>
    <lineage>
        <taxon>Eukaryota</taxon>
        <taxon>Fungi</taxon>
        <taxon>Fungi incertae sedis</taxon>
        <taxon>Mucoromycota</taxon>
        <taxon>Mucoromycotina</taxon>
        <taxon>Endogonomycetes</taxon>
        <taxon>Endogonales</taxon>
        <taxon>Endogonaceae</taxon>
        <taxon>Jimgerdemannia</taxon>
    </lineage>
</organism>
<protein>
    <recommendedName>
        <fullName evidence="7">Helicase C-terminal domain-containing protein</fullName>
    </recommendedName>
</protein>
<dbReference type="InterPro" id="IPR050699">
    <property type="entry name" value="RNA-DNA_Helicase"/>
</dbReference>
<dbReference type="PANTHER" id="PTHR12131:SF1">
    <property type="entry name" value="ATP-DEPENDENT RNA HELICASE SUPV3L1, MITOCHONDRIAL-RELATED"/>
    <property type="match status" value="1"/>
</dbReference>
<reference evidence="5 6" key="1">
    <citation type="journal article" date="2018" name="New Phytol.">
        <title>Phylogenomics of Endogonaceae and evolution of mycorrhizas within Mucoromycota.</title>
        <authorList>
            <person name="Chang Y."/>
            <person name="Desiro A."/>
            <person name="Na H."/>
            <person name="Sandor L."/>
            <person name="Lipzen A."/>
            <person name="Clum A."/>
            <person name="Barry K."/>
            <person name="Grigoriev I.V."/>
            <person name="Martin F.M."/>
            <person name="Stajich J.E."/>
            <person name="Smith M.E."/>
            <person name="Bonito G."/>
            <person name="Spatafora J.W."/>
        </authorList>
    </citation>
    <scope>NUCLEOTIDE SEQUENCE [LARGE SCALE GENOMIC DNA]</scope>
    <source>
        <strain evidence="5 6">AD002</strain>
    </source>
</reference>
<proteinExistence type="predicted"/>
<dbReference type="Proteomes" id="UP000274822">
    <property type="component" value="Unassembled WGS sequence"/>
</dbReference>
<evidence type="ECO:0000256" key="2">
    <source>
        <dbReference type="ARBA" id="ARBA00022801"/>
    </source>
</evidence>
<dbReference type="AlphaFoldDB" id="A0A433QDQ1"/>
<evidence type="ECO:0000256" key="3">
    <source>
        <dbReference type="ARBA" id="ARBA00022806"/>
    </source>
</evidence>
<keyword evidence="1" id="KW-0547">Nucleotide-binding</keyword>
<feature type="non-terminal residue" evidence="5">
    <location>
        <position position="118"/>
    </location>
</feature>
<dbReference type="InterPro" id="IPR027417">
    <property type="entry name" value="P-loop_NTPase"/>
</dbReference>
<gene>
    <name evidence="5" type="ORF">BC938DRAFT_482578</name>
</gene>
<dbReference type="SUPFAM" id="SSF52540">
    <property type="entry name" value="P-loop containing nucleoside triphosphate hydrolases"/>
    <property type="match status" value="1"/>
</dbReference>
<evidence type="ECO:0000256" key="1">
    <source>
        <dbReference type="ARBA" id="ARBA00022741"/>
    </source>
</evidence>
<keyword evidence="3" id="KW-0347">Helicase</keyword>
<dbReference type="GO" id="GO:0005524">
    <property type="term" value="F:ATP binding"/>
    <property type="evidence" value="ECO:0007669"/>
    <property type="project" value="UniProtKB-KW"/>
</dbReference>
<sequence>MGLNLNINRIVFDTLQKFDGQIYRDISAPQLKQIAGRAGRFGSYYSEGELWSSLFVAENRSRFMRDSPDALTYSVYLKQAMTTPVKDLEVCVLYGGVELMGNRWGYRDLALIFVSLDM</sequence>
<evidence type="ECO:0000313" key="5">
    <source>
        <dbReference type="EMBL" id="RUS27908.1"/>
    </source>
</evidence>
<name>A0A433QDQ1_9FUNG</name>
<evidence type="ECO:0000256" key="4">
    <source>
        <dbReference type="ARBA" id="ARBA00022840"/>
    </source>
</evidence>
<dbReference type="GO" id="GO:0004386">
    <property type="term" value="F:helicase activity"/>
    <property type="evidence" value="ECO:0007669"/>
    <property type="project" value="UniProtKB-KW"/>
</dbReference>
<keyword evidence="6" id="KW-1185">Reference proteome</keyword>
<dbReference type="PANTHER" id="PTHR12131">
    <property type="entry name" value="ATP-DEPENDENT RNA AND DNA HELICASE"/>
    <property type="match status" value="1"/>
</dbReference>
<evidence type="ECO:0008006" key="7">
    <source>
        <dbReference type="Google" id="ProtNLM"/>
    </source>
</evidence>
<dbReference type="Gene3D" id="3.40.50.300">
    <property type="entry name" value="P-loop containing nucleotide triphosphate hydrolases"/>
    <property type="match status" value="1"/>
</dbReference>
<evidence type="ECO:0000313" key="6">
    <source>
        <dbReference type="Proteomes" id="UP000274822"/>
    </source>
</evidence>
<comment type="caution">
    <text evidence="5">The sequence shown here is derived from an EMBL/GenBank/DDBJ whole genome shotgun (WGS) entry which is preliminary data.</text>
</comment>
<dbReference type="EMBL" id="RBNJ01007534">
    <property type="protein sequence ID" value="RUS27908.1"/>
    <property type="molecule type" value="Genomic_DNA"/>
</dbReference>
<keyword evidence="2" id="KW-0378">Hydrolase</keyword>
<dbReference type="GO" id="GO:0045025">
    <property type="term" value="C:mitochondrial degradosome"/>
    <property type="evidence" value="ECO:0007669"/>
    <property type="project" value="TreeGrafter"/>
</dbReference>
<accession>A0A433QDQ1</accession>